<gene>
    <name evidence="1" type="primary">g12466</name>
    <name evidence="1" type="ORF">NpPPO83_00012466</name>
</gene>
<keyword evidence="2" id="KW-1185">Reference proteome</keyword>
<dbReference type="Proteomes" id="UP001165186">
    <property type="component" value="Unassembled WGS sequence"/>
</dbReference>
<evidence type="ECO:0000313" key="1">
    <source>
        <dbReference type="EMBL" id="GME51569.1"/>
    </source>
</evidence>
<sequence>MAFQTAAATGSSGRLSGSVLVVLVLSGSSTDASRSSRSSRARYGSYCVLSSHGLTSSFSPSSMVARVRFSSSSQFRFALFHARYYSCSPPSPPSPPSWVGCTWSSYCGAPRSSGWQTLKYCEPWKVGKKR</sequence>
<proteinExistence type="predicted"/>
<protein>
    <submittedName>
        <fullName evidence="1">DNA helicase protein</fullName>
    </submittedName>
</protein>
<dbReference type="EMBL" id="BSXG01000177">
    <property type="protein sequence ID" value="GME51569.1"/>
    <property type="molecule type" value="Genomic_DNA"/>
</dbReference>
<evidence type="ECO:0000313" key="2">
    <source>
        <dbReference type="Proteomes" id="UP001165186"/>
    </source>
</evidence>
<name>A0ACB5SPK0_9PEZI</name>
<keyword evidence="1" id="KW-0347">Helicase</keyword>
<keyword evidence="1" id="KW-0378">Hydrolase</keyword>
<organism evidence="1 2">
    <name type="scientific">Neofusicoccum parvum</name>
    <dbReference type="NCBI Taxonomy" id="310453"/>
    <lineage>
        <taxon>Eukaryota</taxon>
        <taxon>Fungi</taxon>
        <taxon>Dikarya</taxon>
        <taxon>Ascomycota</taxon>
        <taxon>Pezizomycotina</taxon>
        <taxon>Dothideomycetes</taxon>
        <taxon>Dothideomycetes incertae sedis</taxon>
        <taxon>Botryosphaeriales</taxon>
        <taxon>Botryosphaeriaceae</taxon>
        <taxon>Neofusicoccum</taxon>
    </lineage>
</organism>
<reference evidence="1" key="1">
    <citation type="submission" date="2024-09" db="EMBL/GenBank/DDBJ databases">
        <title>Draft Genome Sequences of Neofusicoccum parvum.</title>
        <authorList>
            <person name="Ashida A."/>
            <person name="Camagna M."/>
            <person name="Tanaka A."/>
            <person name="Takemoto D."/>
        </authorList>
    </citation>
    <scope>NUCLEOTIDE SEQUENCE</scope>
    <source>
        <strain evidence="1">PPO83</strain>
    </source>
</reference>
<accession>A0ACB5SPK0</accession>
<comment type="caution">
    <text evidence="1">The sequence shown here is derived from an EMBL/GenBank/DDBJ whole genome shotgun (WGS) entry which is preliminary data.</text>
</comment>
<keyword evidence="1" id="KW-0547">Nucleotide-binding</keyword>
<keyword evidence="1" id="KW-0067">ATP-binding</keyword>